<evidence type="ECO:0000313" key="2">
    <source>
        <dbReference type="EMBL" id="PLW15201.1"/>
    </source>
</evidence>
<organism evidence="2 3">
    <name type="scientific">Puccinia coronata f. sp. avenae</name>
    <dbReference type="NCBI Taxonomy" id="200324"/>
    <lineage>
        <taxon>Eukaryota</taxon>
        <taxon>Fungi</taxon>
        <taxon>Dikarya</taxon>
        <taxon>Basidiomycota</taxon>
        <taxon>Pucciniomycotina</taxon>
        <taxon>Pucciniomycetes</taxon>
        <taxon>Pucciniales</taxon>
        <taxon>Pucciniaceae</taxon>
        <taxon>Puccinia</taxon>
    </lineage>
</organism>
<gene>
    <name evidence="2" type="ORF">PCASD_20291</name>
</gene>
<comment type="caution">
    <text evidence="2">The sequence shown here is derived from an EMBL/GenBank/DDBJ whole genome shotgun (WGS) entry which is preliminary data.</text>
</comment>
<accession>A0A2N5SPQ7</accession>
<protein>
    <submittedName>
        <fullName evidence="2">Uncharacterized protein</fullName>
    </submittedName>
</protein>
<dbReference type="Proteomes" id="UP000235392">
    <property type="component" value="Unassembled WGS sequence"/>
</dbReference>
<dbReference type="EMBL" id="PGCI01000803">
    <property type="protein sequence ID" value="PLW15201.1"/>
    <property type="molecule type" value="Genomic_DNA"/>
</dbReference>
<proteinExistence type="predicted"/>
<evidence type="ECO:0000313" key="3">
    <source>
        <dbReference type="Proteomes" id="UP000235392"/>
    </source>
</evidence>
<sequence length="52" mass="5860">MQGNLVRRSAWLLRRAFEPPRQPASPVWKGGRWADQPRRSGQAAPLACPTSF</sequence>
<evidence type="ECO:0000256" key="1">
    <source>
        <dbReference type="SAM" id="MobiDB-lite"/>
    </source>
</evidence>
<reference evidence="2 3" key="1">
    <citation type="submission" date="2017-11" db="EMBL/GenBank/DDBJ databases">
        <title>De novo assembly and phasing of dikaryotic genomes from two isolates of Puccinia coronata f. sp. avenae, the causal agent of oat crown rust.</title>
        <authorList>
            <person name="Miller M.E."/>
            <person name="Zhang Y."/>
            <person name="Omidvar V."/>
            <person name="Sperschneider J."/>
            <person name="Schwessinger B."/>
            <person name="Raley C."/>
            <person name="Palmer J.M."/>
            <person name="Garnica D."/>
            <person name="Upadhyaya N."/>
            <person name="Rathjen J."/>
            <person name="Taylor J.M."/>
            <person name="Park R.F."/>
            <person name="Dodds P.N."/>
            <person name="Hirsch C.D."/>
            <person name="Kianian S.F."/>
            <person name="Figueroa M."/>
        </authorList>
    </citation>
    <scope>NUCLEOTIDE SEQUENCE [LARGE SCALE GENOMIC DNA]</scope>
    <source>
        <strain evidence="2">12SD80</strain>
    </source>
</reference>
<name>A0A2N5SPQ7_9BASI</name>
<dbReference type="AlphaFoldDB" id="A0A2N5SPQ7"/>
<feature type="region of interest" description="Disordered" evidence="1">
    <location>
        <begin position="20"/>
        <end position="52"/>
    </location>
</feature>